<accession>A0A0P1KR96</accession>
<dbReference type="Proteomes" id="UP000236544">
    <property type="component" value="Unassembled WGS sequence"/>
</dbReference>
<keyword evidence="6 8" id="KW-1133">Transmembrane helix</keyword>
<gene>
    <name evidence="9" type="ORF">LAQU0_S05e00826g</name>
</gene>
<evidence type="ECO:0000256" key="8">
    <source>
        <dbReference type="SAM" id="Phobius"/>
    </source>
</evidence>
<comment type="similarity">
    <text evidence="2">Belongs to the EMC6 family.</text>
</comment>
<dbReference type="Pfam" id="PF07019">
    <property type="entry name" value="EMC6"/>
    <property type="match status" value="1"/>
</dbReference>
<keyword evidence="10" id="KW-1185">Reference proteome</keyword>
<dbReference type="PANTHER" id="PTHR20994:SF0">
    <property type="entry name" value="ER MEMBRANE PROTEIN COMPLEX SUBUNIT 6"/>
    <property type="match status" value="1"/>
</dbReference>
<dbReference type="GO" id="GO:0034975">
    <property type="term" value="P:protein folding in endoplasmic reticulum"/>
    <property type="evidence" value="ECO:0007669"/>
    <property type="project" value="TreeGrafter"/>
</dbReference>
<evidence type="ECO:0000256" key="7">
    <source>
        <dbReference type="ARBA" id="ARBA00023136"/>
    </source>
</evidence>
<feature type="transmembrane region" description="Helical" evidence="8">
    <location>
        <begin position="21"/>
        <end position="43"/>
    </location>
</feature>
<evidence type="ECO:0000256" key="2">
    <source>
        <dbReference type="ARBA" id="ARBA00009436"/>
    </source>
</evidence>
<evidence type="ECO:0000256" key="6">
    <source>
        <dbReference type="ARBA" id="ARBA00022989"/>
    </source>
</evidence>
<dbReference type="OrthoDB" id="16510at2759"/>
<protein>
    <recommendedName>
        <fullName evidence="3">ER membrane protein complex subunit 6</fullName>
    </recommendedName>
</protein>
<dbReference type="GO" id="GO:0000045">
    <property type="term" value="P:autophagosome assembly"/>
    <property type="evidence" value="ECO:0007669"/>
    <property type="project" value="TreeGrafter"/>
</dbReference>
<keyword evidence="5" id="KW-0256">Endoplasmic reticulum</keyword>
<evidence type="ECO:0000313" key="10">
    <source>
        <dbReference type="Proteomes" id="UP000236544"/>
    </source>
</evidence>
<keyword evidence="4 8" id="KW-0812">Transmembrane</keyword>
<comment type="subcellular location">
    <subcellularLocation>
        <location evidence="1">Endoplasmic reticulum membrane</location>
        <topology evidence="1">Multi-pass membrane protein</topology>
    </subcellularLocation>
</comment>
<sequence length="107" mass="12031">MSSQELFRNIKAQESIAYNKKVLLYVQDATSLGIGCGAGILQLEGTRGFAVFVSAYIVVALLFIAWFCGLSPKRFYQSPTQEIFFDSFFRELMGFVMAWTFVYALVG</sequence>
<dbReference type="EMBL" id="LN890537">
    <property type="protein sequence ID" value="CUS22239.1"/>
    <property type="molecule type" value="Genomic_DNA"/>
</dbReference>
<organism evidence="9 10">
    <name type="scientific">Lachancea quebecensis</name>
    <dbReference type="NCBI Taxonomy" id="1654605"/>
    <lineage>
        <taxon>Eukaryota</taxon>
        <taxon>Fungi</taxon>
        <taxon>Dikarya</taxon>
        <taxon>Ascomycota</taxon>
        <taxon>Saccharomycotina</taxon>
        <taxon>Saccharomycetes</taxon>
        <taxon>Saccharomycetales</taxon>
        <taxon>Saccharomycetaceae</taxon>
        <taxon>Lachancea</taxon>
    </lineage>
</organism>
<evidence type="ECO:0000256" key="3">
    <source>
        <dbReference type="ARBA" id="ARBA00020827"/>
    </source>
</evidence>
<name>A0A0P1KR96_9SACH</name>
<evidence type="ECO:0000256" key="5">
    <source>
        <dbReference type="ARBA" id="ARBA00022824"/>
    </source>
</evidence>
<dbReference type="InterPro" id="IPR029008">
    <property type="entry name" value="EMC6-like"/>
</dbReference>
<feature type="transmembrane region" description="Helical" evidence="8">
    <location>
        <begin position="49"/>
        <end position="68"/>
    </location>
</feature>
<proteinExistence type="inferred from homology"/>
<dbReference type="GO" id="GO:0072546">
    <property type="term" value="C:EMC complex"/>
    <property type="evidence" value="ECO:0007669"/>
    <property type="project" value="InterPro"/>
</dbReference>
<dbReference type="PANTHER" id="PTHR20994">
    <property type="entry name" value="ER MEMBRANE PROTEIN COMPLEX SUBUNIT 6"/>
    <property type="match status" value="1"/>
</dbReference>
<keyword evidence="7 8" id="KW-0472">Membrane</keyword>
<dbReference type="InterPro" id="IPR008504">
    <property type="entry name" value="Emc6"/>
</dbReference>
<evidence type="ECO:0000256" key="1">
    <source>
        <dbReference type="ARBA" id="ARBA00004477"/>
    </source>
</evidence>
<evidence type="ECO:0000256" key="4">
    <source>
        <dbReference type="ARBA" id="ARBA00022692"/>
    </source>
</evidence>
<reference evidence="10" key="1">
    <citation type="submission" date="2015-10" db="EMBL/GenBank/DDBJ databases">
        <authorList>
            <person name="Devillers H."/>
        </authorList>
    </citation>
    <scope>NUCLEOTIDE SEQUENCE [LARGE SCALE GENOMIC DNA]</scope>
</reference>
<dbReference type="AlphaFoldDB" id="A0A0P1KR96"/>
<feature type="transmembrane region" description="Helical" evidence="8">
    <location>
        <begin position="88"/>
        <end position="106"/>
    </location>
</feature>
<evidence type="ECO:0000313" key="9">
    <source>
        <dbReference type="EMBL" id="CUS22239.1"/>
    </source>
</evidence>